<dbReference type="AlphaFoldDB" id="A0A914BKS9"/>
<dbReference type="PANTHER" id="PTHR36694">
    <property type="entry name" value="PASIFLORA 1, ISOFORM A-RELATED"/>
    <property type="match status" value="1"/>
</dbReference>
<evidence type="ECO:0000313" key="4">
    <source>
        <dbReference type="Proteomes" id="UP000887568"/>
    </source>
</evidence>
<name>A0A914BKS9_PATMI</name>
<dbReference type="RefSeq" id="XP_038076072.1">
    <property type="nucleotide sequence ID" value="XM_038220144.1"/>
</dbReference>
<feature type="region of interest" description="Disordered" evidence="1">
    <location>
        <begin position="144"/>
        <end position="210"/>
    </location>
</feature>
<keyword evidence="2" id="KW-0472">Membrane</keyword>
<keyword evidence="4" id="KW-1185">Reference proteome</keyword>
<evidence type="ECO:0000313" key="3">
    <source>
        <dbReference type="EnsemblMetazoa" id="XP_038076072.1"/>
    </source>
</evidence>
<keyword evidence="2" id="KW-0812">Transmembrane</keyword>
<feature type="compositionally biased region" description="Basic and acidic residues" evidence="1">
    <location>
        <begin position="196"/>
        <end position="210"/>
    </location>
</feature>
<proteinExistence type="predicted"/>
<dbReference type="EnsemblMetazoa" id="XM_038220144.1">
    <property type="protein sequence ID" value="XP_038076072.1"/>
    <property type="gene ID" value="LOC119744275"/>
</dbReference>
<dbReference type="OrthoDB" id="10638548at2759"/>
<evidence type="ECO:0000256" key="1">
    <source>
        <dbReference type="SAM" id="MobiDB-lite"/>
    </source>
</evidence>
<sequence length="210" mass="22022">MSIPAGVLDHDDLTQRGFGITTIVLVVGIFKSKKGLLVPFIVAQTVMIGVFVALVVILVVNLANGNNIYYFDILTLWANELGGDPIFIYRAVYWPLVALLACAVILELGCLLCVVSQYQELRDGRGTGPLPMTTTTTVVMVPQGSYVNQGGDTGGEPGTTPNTEEQATTSTGGGRKKPARAGKSSGDGPSGASPPKPDHSSSSESESDHD</sequence>
<organism evidence="3 4">
    <name type="scientific">Patiria miniata</name>
    <name type="common">Bat star</name>
    <name type="synonym">Asterina miniata</name>
    <dbReference type="NCBI Taxonomy" id="46514"/>
    <lineage>
        <taxon>Eukaryota</taxon>
        <taxon>Metazoa</taxon>
        <taxon>Echinodermata</taxon>
        <taxon>Eleutherozoa</taxon>
        <taxon>Asterozoa</taxon>
        <taxon>Asteroidea</taxon>
        <taxon>Valvatacea</taxon>
        <taxon>Valvatida</taxon>
        <taxon>Asterinidae</taxon>
        <taxon>Patiria</taxon>
    </lineage>
</organism>
<evidence type="ECO:0000256" key="2">
    <source>
        <dbReference type="SAM" id="Phobius"/>
    </source>
</evidence>
<feature type="transmembrane region" description="Helical" evidence="2">
    <location>
        <begin position="13"/>
        <end position="30"/>
    </location>
</feature>
<feature type="transmembrane region" description="Helical" evidence="2">
    <location>
        <begin position="37"/>
        <end position="60"/>
    </location>
</feature>
<protein>
    <submittedName>
        <fullName evidence="3">Uncharacterized protein</fullName>
    </submittedName>
</protein>
<feature type="transmembrane region" description="Helical" evidence="2">
    <location>
        <begin position="92"/>
        <end position="115"/>
    </location>
</feature>
<keyword evidence="2" id="KW-1133">Transmembrane helix</keyword>
<feature type="compositionally biased region" description="Low complexity" evidence="1">
    <location>
        <begin position="181"/>
        <end position="193"/>
    </location>
</feature>
<reference evidence="3" key="1">
    <citation type="submission" date="2022-11" db="UniProtKB">
        <authorList>
            <consortium name="EnsemblMetazoa"/>
        </authorList>
    </citation>
    <scope>IDENTIFICATION</scope>
</reference>
<dbReference type="GeneID" id="119744275"/>
<dbReference type="OMA" id="LTLWANE"/>
<accession>A0A914BKS9</accession>
<dbReference type="PANTHER" id="PTHR36694:SF11">
    <property type="entry name" value="LP21121P-RELATED"/>
    <property type="match status" value="1"/>
</dbReference>
<dbReference type="Proteomes" id="UP000887568">
    <property type="component" value="Unplaced"/>
</dbReference>